<dbReference type="AlphaFoldDB" id="A0A4Y4E5D6"/>
<sequence>MASDFAQRNPDAYDEILELEPGDPALEQELTRADWVVSVMNADLVFDALAADRPVLFVDSLLAFWQLQRTPVEIADLCARLRARRFEDWQAELGGLAPHEQIYAAHLCATASVAQNFPGVPERVEELRGLGASRPYLSGPIVDELGLSEERPAGDEPLDLLINLGGFKNFLLDYDVHNQYLELFSRWVPDLVARRPELRRVAVCGGGYGGPRARRLEVGEAVVTFECMAQRDFIAAVASARHYMLTPGLTAIHESVVLGAFPMALPEEHYGHVENLRALDGTRFGRGGARFLDLIEHYEIPEDDFEGTAAIVGHVARLLEDDGAYRRFAEAMEKRIDAYVSLDEHERAEGVAEIRTLLSGPSFASTLSEIIPSAHLDVPALFGDAR</sequence>
<evidence type="ECO:0008006" key="3">
    <source>
        <dbReference type="Google" id="ProtNLM"/>
    </source>
</evidence>
<name>A0A4Y4E5D6_CELCE</name>
<gene>
    <name evidence="1" type="ORF">CCE02nite_27470</name>
</gene>
<protein>
    <recommendedName>
        <fullName evidence="3">Glycosyltransferase</fullName>
    </recommendedName>
</protein>
<reference evidence="1 2" key="1">
    <citation type="submission" date="2019-06" db="EMBL/GenBank/DDBJ databases">
        <title>Whole genome shotgun sequence of Cellulosimicrobium cellulans NBRC 15516.</title>
        <authorList>
            <person name="Hosoyama A."/>
            <person name="Uohara A."/>
            <person name="Ohji S."/>
            <person name="Ichikawa N."/>
        </authorList>
    </citation>
    <scope>NUCLEOTIDE SEQUENCE [LARGE SCALE GENOMIC DNA]</scope>
    <source>
        <strain evidence="1 2">NBRC 15516</strain>
    </source>
</reference>
<dbReference type="RefSeq" id="WP_141390189.1">
    <property type="nucleotide sequence ID" value="NZ_BJNZ01000018.1"/>
</dbReference>
<dbReference type="Proteomes" id="UP000316659">
    <property type="component" value="Unassembled WGS sequence"/>
</dbReference>
<proteinExistence type="predicted"/>
<comment type="caution">
    <text evidence="1">The sequence shown here is derived from an EMBL/GenBank/DDBJ whole genome shotgun (WGS) entry which is preliminary data.</text>
</comment>
<dbReference type="EMBL" id="BJNZ01000018">
    <property type="protein sequence ID" value="GED10748.1"/>
    <property type="molecule type" value="Genomic_DNA"/>
</dbReference>
<accession>A0A4Y4E5D6</accession>
<evidence type="ECO:0000313" key="2">
    <source>
        <dbReference type="Proteomes" id="UP000316659"/>
    </source>
</evidence>
<evidence type="ECO:0000313" key="1">
    <source>
        <dbReference type="EMBL" id="GED10748.1"/>
    </source>
</evidence>
<organism evidence="1 2">
    <name type="scientific">Cellulosimicrobium cellulans</name>
    <name type="common">Arthrobacter luteus</name>
    <dbReference type="NCBI Taxonomy" id="1710"/>
    <lineage>
        <taxon>Bacteria</taxon>
        <taxon>Bacillati</taxon>
        <taxon>Actinomycetota</taxon>
        <taxon>Actinomycetes</taxon>
        <taxon>Micrococcales</taxon>
        <taxon>Promicromonosporaceae</taxon>
        <taxon>Cellulosimicrobium</taxon>
    </lineage>
</organism>